<dbReference type="PANTHER" id="PTHR43694">
    <property type="entry name" value="RIBONUCLEASE J"/>
    <property type="match status" value="1"/>
</dbReference>
<dbReference type="InterPro" id="IPR011108">
    <property type="entry name" value="RMMBL"/>
</dbReference>
<comment type="similarity">
    <text evidence="9">Belongs to the metallo-beta-lactamase superfamily. RNA-metabolizing metallo-beta-lactamase-like family. Bacterial RNase J subfamily.</text>
</comment>
<feature type="binding site" evidence="12">
    <location>
        <position position="161"/>
    </location>
    <ligand>
        <name>Zn(2+)</name>
        <dbReference type="ChEBI" id="CHEBI:29105"/>
        <label>1</label>
        <note>catalytic</note>
    </ligand>
</feature>
<dbReference type="GO" id="GO:0004534">
    <property type="term" value="F:5'-3' RNA exonuclease activity"/>
    <property type="evidence" value="ECO:0007669"/>
    <property type="project" value="UniProtKB-UniRule"/>
</dbReference>
<keyword evidence="4 9" id="KW-0255">Endonuclease</keyword>
<feature type="active site" description="Proton donor" evidence="10">
    <location>
        <position position="193"/>
    </location>
</feature>
<feature type="active site" description="Proton acceptor" evidence="10">
    <location>
        <position position="366"/>
    </location>
</feature>
<dbReference type="Gene3D" id="3.40.50.10710">
    <property type="entry name" value="Metallo-hydrolase/oxidoreductase"/>
    <property type="match status" value="1"/>
</dbReference>
<organism evidence="14 15">
    <name type="scientific">Candidatus Polarisedimenticola svalbardensis</name>
    <dbReference type="NCBI Taxonomy" id="2886004"/>
    <lineage>
        <taxon>Bacteria</taxon>
        <taxon>Pseudomonadati</taxon>
        <taxon>Acidobacteriota</taxon>
        <taxon>Candidatus Polarisedimenticolia</taxon>
        <taxon>Candidatus Polarisedimenticolales</taxon>
        <taxon>Candidatus Polarisedimenticolaceae</taxon>
        <taxon>Candidatus Polarisedimenticola</taxon>
    </lineage>
</organism>
<evidence type="ECO:0000259" key="13">
    <source>
        <dbReference type="SMART" id="SM00849"/>
    </source>
</evidence>
<reference evidence="14 15" key="1">
    <citation type="submission" date="2020-08" db="EMBL/GenBank/DDBJ databases">
        <title>Acidobacteriota in marine sediments use diverse sulfur dissimilation pathways.</title>
        <authorList>
            <person name="Wasmund K."/>
        </authorList>
    </citation>
    <scope>NUCLEOTIDE SEQUENCE [LARGE SCALE GENOMIC DNA]</scope>
    <source>
        <strain evidence="14">MAG AM4</strain>
    </source>
</reference>
<comment type="cofactor">
    <cofactor evidence="12">
        <name>Ca(2+)</name>
        <dbReference type="ChEBI" id="CHEBI:29108"/>
    </cofactor>
    <text evidence="12">Binds 1 Ca(2+) cation per subunit. Seen in 1 crystal structure, it is not clear if it is physiologically important.</text>
</comment>
<protein>
    <recommendedName>
        <fullName evidence="9">Ribonuclease J</fullName>
        <shortName evidence="9">RNase J</shortName>
        <ecNumber evidence="9">3.1.-.-</ecNumber>
    </recommendedName>
</protein>
<dbReference type="InterPro" id="IPR041636">
    <property type="entry name" value="RNase_J_C"/>
</dbReference>
<comment type="subunit">
    <text evidence="9">Homodimer, may be a subunit of the RNA degradosome.</text>
</comment>
<keyword evidence="3 12" id="KW-0479">Metal-binding</keyword>
<feature type="binding site" evidence="12">
    <location>
        <position position="71"/>
    </location>
    <ligand>
        <name>Zn(2+)</name>
        <dbReference type="ChEBI" id="CHEBI:29105"/>
        <label>1</label>
        <note>catalytic</note>
    </ligand>
</feature>
<evidence type="ECO:0000256" key="12">
    <source>
        <dbReference type="PIRSR" id="PIRSR004803-3"/>
    </source>
</evidence>
<dbReference type="Gene3D" id="3.10.20.580">
    <property type="match status" value="1"/>
</dbReference>
<evidence type="ECO:0000256" key="7">
    <source>
        <dbReference type="ARBA" id="ARBA00022839"/>
    </source>
</evidence>
<dbReference type="PIRSF" id="PIRSF004803">
    <property type="entry name" value="RnjA"/>
    <property type="match status" value="1"/>
</dbReference>
<name>A0A8J6XTV8_9BACT</name>
<sequence length="552" mass="59896">MARTSTLEIIPLGGLGEFGMNMMVYRIGRDCLLVDTGMMFPGAEHLGVDVVIPNMDFLSECGTIHGIVLTHGHEDHIGALPYVLARHDVPVWCSRYTGHLVKARLKEHSGNQAAIRSFPEENEALTIGPFTVETVPVAHSIPQACMLAIHTELGTVVHTADFKLDPSPPGGEGTDLRRLSELGDRGVLALLSDSTNAMVPGTTPGELSVRPALDSLIGQADRRVLVASFASNIQRIRQLTELASRHGRKIALVGSSLISHTDIARSLGLLSFPAGSRMMPADLMNLPPEKALLVVTGSQGEPMSALSRIAVHNHKDVSIEEGDLLIHSARVIPGNEKSISRLFNHLLRRGARLVTGRDAAVHVSGHPAQEELKLIQQLLRPRFFIPIHGEYGQLSAHAALAAEMGIPHERIVLAESGDLIALDGTTCQVVDRVPAGQVFIDAALGKVDLSVLKDRRKIAGDGIVVAVISLDRDSGEVRKPTEFVSRGFLAEDEQDGIMDLAAAVVRDTISEATHEERIDEALLRAKLLSDLKRFFRKKTQRRPMIIPVLVEF</sequence>
<feature type="binding site" evidence="11">
    <location>
        <begin position="230"/>
        <end position="232"/>
    </location>
    <ligand>
        <name>substrate</name>
    </ligand>
</feature>
<gene>
    <name evidence="9" type="primary">rnj</name>
    <name evidence="14" type="ORF">IFK94_01480</name>
</gene>
<dbReference type="InterPro" id="IPR030854">
    <property type="entry name" value="RNase_J_bac"/>
</dbReference>
<dbReference type="GO" id="GO:0003723">
    <property type="term" value="F:RNA binding"/>
    <property type="evidence" value="ECO:0007669"/>
    <property type="project" value="UniProtKB-UniRule"/>
</dbReference>
<dbReference type="CDD" id="cd07714">
    <property type="entry name" value="RNaseJ_MBL-fold"/>
    <property type="match status" value="1"/>
</dbReference>
<evidence type="ECO:0000256" key="9">
    <source>
        <dbReference type="HAMAP-Rule" id="MF_01491"/>
    </source>
</evidence>
<dbReference type="InterPro" id="IPR001279">
    <property type="entry name" value="Metallo-B-lactamas"/>
</dbReference>
<evidence type="ECO:0000256" key="3">
    <source>
        <dbReference type="ARBA" id="ARBA00022723"/>
    </source>
</evidence>
<accession>A0A8J6XTV8</accession>
<dbReference type="Pfam" id="PF17770">
    <property type="entry name" value="RNase_J_C"/>
    <property type="match status" value="1"/>
</dbReference>
<dbReference type="GO" id="GO:0005737">
    <property type="term" value="C:cytoplasm"/>
    <property type="evidence" value="ECO:0007669"/>
    <property type="project" value="UniProtKB-SubCell"/>
</dbReference>
<evidence type="ECO:0000313" key="15">
    <source>
        <dbReference type="Proteomes" id="UP000648239"/>
    </source>
</evidence>
<dbReference type="EMBL" id="JACXWD010000002">
    <property type="protein sequence ID" value="MBD3866771.1"/>
    <property type="molecule type" value="Genomic_DNA"/>
</dbReference>
<evidence type="ECO:0000256" key="11">
    <source>
        <dbReference type="PIRSR" id="PIRSR004803-2"/>
    </source>
</evidence>
<keyword evidence="12" id="KW-0106">Calcium</keyword>
<evidence type="ECO:0000256" key="5">
    <source>
        <dbReference type="ARBA" id="ARBA00022801"/>
    </source>
</evidence>
<dbReference type="InterPro" id="IPR036866">
    <property type="entry name" value="RibonucZ/Hydroxyglut_hydro"/>
</dbReference>
<dbReference type="AlphaFoldDB" id="A0A8J6XTV8"/>
<keyword evidence="7 9" id="KW-0269">Exonuclease</keyword>
<feature type="binding site" evidence="12">
    <location>
        <position position="441"/>
    </location>
    <ligand>
        <name>Ca(2+)</name>
        <dbReference type="ChEBI" id="CHEBI:29108"/>
    </ligand>
</feature>
<evidence type="ECO:0000256" key="1">
    <source>
        <dbReference type="ARBA" id="ARBA00022490"/>
    </source>
</evidence>
<dbReference type="SUPFAM" id="SSF56281">
    <property type="entry name" value="Metallo-hydrolase/oxidoreductase"/>
    <property type="match status" value="1"/>
</dbReference>
<dbReference type="InterPro" id="IPR004613">
    <property type="entry name" value="RNase_J"/>
</dbReference>
<proteinExistence type="inferred from homology"/>
<feature type="binding site" evidence="12">
    <location>
        <position position="388"/>
    </location>
    <ligand>
        <name>Zn(2+)</name>
        <dbReference type="ChEBI" id="CHEBI:29105"/>
        <label>1</label>
        <note>catalytic</note>
    </ligand>
</feature>
<dbReference type="SMART" id="SM00849">
    <property type="entry name" value="Lactamase_B"/>
    <property type="match status" value="1"/>
</dbReference>
<dbReference type="GO" id="GO:0004521">
    <property type="term" value="F:RNA endonuclease activity"/>
    <property type="evidence" value="ECO:0007669"/>
    <property type="project" value="UniProtKB-UniRule"/>
</dbReference>
<dbReference type="InterPro" id="IPR042173">
    <property type="entry name" value="RNase_J_2"/>
</dbReference>
<comment type="subcellular location">
    <subcellularLocation>
        <location evidence="9">Cytoplasm</location>
    </subcellularLocation>
</comment>
<comment type="function">
    <text evidence="9">An RNase that has 5'-3' exonuclease and possibly endonuclease activity. Involved in maturation of rRNA and in some organisms also mRNA maturation and/or decay.</text>
</comment>
<feature type="domain" description="Metallo-beta-lactamase" evidence="13">
    <location>
        <begin position="19"/>
        <end position="213"/>
    </location>
</feature>
<feature type="binding site" evidence="12">
    <location>
        <position position="76"/>
    </location>
    <ligand>
        <name>Zn(2+)</name>
        <dbReference type="ChEBI" id="CHEBI:29105"/>
        <label>1</label>
        <note>catalytic</note>
    </ligand>
</feature>
<evidence type="ECO:0000256" key="10">
    <source>
        <dbReference type="PIRSR" id="PIRSR004803-1"/>
    </source>
</evidence>
<keyword evidence="8 9" id="KW-0694">RNA-binding</keyword>
<dbReference type="Proteomes" id="UP000648239">
    <property type="component" value="Unassembled WGS sequence"/>
</dbReference>
<dbReference type="Pfam" id="PF22505">
    <property type="entry name" value="RNase_J_b_CASP"/>
    <property type="match status" value="1"/>
</dbReference>
<dbReference type="HAMAP" id="MF_01491">
    <property type="entry name" value="RNase_J_bact"/>
    <property type="match status" value="1"/>
</dbReference>
<dbReference type="Gene3D" id="3.60.15.10">
    <property type="entry name" value="Ribonuclease Z/Hydroxyacylglutathione hydrolase-like"/>
    <property type="match status" value="1"/>
</dbReference>
<feature type="binding site" evidence="9 11">
    <location>
        <begin position="362"/>
        <end position="366"/>
    </location>
    <ligand>
        <name>substrate</name>
    </ligand>
</feature>
<dbReference type="InterPro" id="IPR055132">
    <property type="entry name" value="RNase_J_b_CASP"/>
</dbReference>
<evidence type="ECO:0000256" key="4">
    <source>
        <dbReference type="ARBA" id="ARBA00022759"/>
    </source>
</evidence>
<dbReference type="PANTHER" id="PTHR43694:SF1">
    <property type="entry name" value="RIBONUCLEASE J"/>
    <property type="match status" value="1"/>
</dbReference>
<dbReference type="GO" id="GO:0006364">
    <property type="term" value="P:rRNA processing"/>
    <property type="evidence" value="ECO:0007669"/>
    <property type="project" value="UniProtKB-UniRule"/>
</dbReference>
<feature type="binding site" evidence="12">
    <location>
        <position position="49"/>
    </location>
    <ligand>
        <name>Ca(2+)</name>
        <dbReference type="ChEBI" id="CHEBI:29108"/>
    </ligand>
</feature>
<dbReference type="GO" id="GO:0008270">
    <property type="term" value="F:zinc ion binding"/>
    <property type="evidence" value="ECO:0007669"/>
    <property type="project" value="InterPro"/>
</dbReference>
<evidence type="ECO:0000256" key="8">
    <source>
        <dbReference type="ARBA" id="ARBA00022884"/>
    </source>
</evidence>
<dbReference type="EC" id="3.1.-.-" evidence="9"/>
<feature type="binding site" evidence="12">
    <location>
        <position position="73"/>
    </location>
    <ligand>
        <name>Zn(2+)</name>
        <dbReference type="ChEBI" id="CHEBI:29105"/>
        <label>1</label>
        <note>catalytic</note>
    </ligand>
</feature>
<dbReference type="Pfam" id="PF07521">
    <property type="entry name" value="RMMBL"/>
    <property type="match status" value="1"/>
</dbReference>
<evidence type="ECO:0000256" key="6">
    <source>
        <dbReference type="ARBA" id="ARBA00022833"/>
    </source>
</evidence>
<feature type="binding site" evidence="12">
    <location>
        <position position="47"/>
    </location>
    <ligand>
        <name>Ca(2+)</name>
        <dbReference type="ChEBI" id="CHEBI:29108"/>
    </ligand>
</feature>
<keyword evidence="5 9" id="KW-0378">Hydrolase</keyword>
<feature type="binding site" evidence="12">
    <location>
        <position position="139"/>
    </location>
    <ligand>
        <name>Zn(2+)</name>
        <dbReference type="ChEBI" id="CHEBI:29105"/>
        <label>1</label>
        <note>catalytic</note>
    </ligand>
</feature>
<comment type="caution">
    <text evidence="14">The sequence shown here is derived from an EMBL/GenBank/DDBJ whole genome shotgun (WGS) entry which is preliminary data.</text>
</comment>
<evidence type="ECO:0000256" key="2">
    <source>
        <dbReference type="ARBA" id="ARBA00022722"/>
    </source>
</evidence>
<keyword evidence="6 12" id="KW-0862">Zinc</keyword>
<evidence type="ECO:0000313" key="14">
    <source>
        <dbReference type="EMBL" id="MBD3866771.1"/>
    </source>
</evidence>
<feature type="binding site" evidence="12">
    <location>
        <position position="75"/>
    </location>
    <ligand>
        <name>Zn(2+)</name>
        <dbReference type="ChEBI" id="CHEBI:29105"/>
        <label>1</label>
        <note>catalytic</note>
    </ligand>
</feature>
<keyword evidence="1 9" id="KW-0963">Cytoplasm</keyword>
<dbReference type="Pfam" id="PF00753">
    <property type="entry name" value="Lactamase_B"/>
    <property type="match status" value="1"/>
</dbReference>
<dbReference type="NCBIfam" id="TIGR00649">
    <property type="entry name" value="MG423"/>
    <property type="match status" value="1"/>
</dbReference>
<comment type="cofactor">
    <cofactor evidence="12">
        <name>Zn(2+)</name>
        <dbReference type="ChEBI" id="CHEBI:29105"/>
    </cofactor>
    <text evidence="12">Binds 2 Zn(2+) ions per subunit. It is not clear if Zn(2+) or Mg(2+) is physiologically important.</text>
</comment>
<keyword evidence="2 9" id="KW-0540">Nuclease</keyword>
<keyword evidence="9" id="KW-0698">rRNA processing</keyword>